<comment type="subcellular location">
    <subcellularLocation>
        <location evidence="1 6">Endoplasmic reticulum membrane</location>
        <topology evidence="1 6">Multi-pass membrane protein</topology>
    </subcellularLocation>
</comment>
<reference evidence="8" key="2">
    <citation type="submission" date="2023-05" db="EMBL/GenBank/DDBJ databases">
        <authorList>
            <person name="Schelkunov M.I."/>
        </authorList>
    </citation>
    <scope>NUCLEOTIDE SEQUENCE</scope>
    <source>
        <strain evidence="8">Hsosn_3</strain>
        <tissue evidence="8">Leaf</tissue>
    </source>
</reference>
<name>A0AAD8IRZ0_9APIA</name>
<dbReference type="Proteomes" id="UP001237642">
    <property type="component" value="Unassembled WGS sequence"/>
</dbReference>
<evidence type="ECO:0000256" key="1">
    <source>
        <dbReference type="ARBA" id="ARBA00004477"/>
    </source>
</evidence>
<feature type="transmembrane region" description="Helical" evidence="6">
    <location>
        <begin position="92"/>
        <end position="111"/>
    </location>
</feature>
<protein>
    <recommendedName>
        <fullName evidence="6">Reticulon-like protein</fullName>
    </recommendedName>
</protein>
<dbReference type="InterPro" id="IPR003388">
    <property type="entry name" value="Reticulon"/>
</dbReference>
<feature type="transmembrane region" description="Helical" evidence="6">
    <location>
        <begin position="165"/>
        <end position="184"/>
    </location>
</feature>
<dbReference type="PANTHER" id="PTHR10994">
    <property type="entry name" value="RETICULON"/>
    <property type="match status" value="1"/>
</dbReference>
<evidence type="ECO:0000259" key="7">
    <source>
        <dbReference type="PROSITE" id="PS50845"/>
    </source>
</evidence>
<evidence type="ECO:0000256" key="3">
    <source>
        <dbReference type="ARBA" id="ARBA00022824"/>
    </source>
</evidence>
<dbReference type="Pfam" id="PF02453">
    <property type="entry name" value="Reticulon"/>
    <property type="match status" value="1"/>
</dbReference>
<sequence length="275" mass="31415">MRNTYKFRKPQLRFVFYPTFKFLKSKRVTRVRIRGWSFHCTRFTELEKKKNNNQEEITNAADVILWRNKQLSASMLAASTVIWLLFERVGYHVLSFICNSLILSLAALFLWSNLSSFLNKSPPVLPELSLPEDVTMKVALLLRQYINKAFMVLTDVASKKDVKKFLYVILGLYVISVVASNLVLKDSFHNVSMGIAYIIFEEESARSALMKRSGTLFCGHVIGVTDDKHGFGRNAYEDHESLFDAFIFIGESRNRGPKGRDFLDGRSKYVGGGSP</sequence>
<proteinExistence type="predicted"/>
<dbReference type="GO" id="GO:0009617">
    <property type="term" value="P:response to bacterium"/>
    <property type="evidence" value="ECO:0007669"/>
    <property type="project" value="InterPro"/>
</dbReference>
<gene>
    <name evidence="8" type="ORF">POM88_019235</name>
</gene>
<dbReference type="InterPro" id="IPR045064">
    <property type="entry name" value="Reticulon-like"/>
</dbReference>
<organism evidence="8 9">
    <name type="scientific">Heracleum sosnowskyi</name>
    <dbReference type="NCBI Taxonomy" id="360622"/>
    <lineage>
        <taxon>Eukaryota</taxon>
        <taxon>Viridiplantae</taxon>
        <taxon>Streptophyta</taxon>
        <taxon>Embryophyta</taxon>
        <taxon>Tracheophyta</taxon>
        <taxon>Spermatophyta</taxon>
        <taxon>Magnoliopsida</taxon>
        <taxon>eudicotyledons</taxon>
        <taxon>Gunneridae</taxon>
        <taxon>Pentapetalae</taxon>
        <taxon>asterids</taxon>
        <taxon>campanulids</taxon>
        <taxon>Apiales</taxon>
        <taxon>Apiaceae</taxon>
        <taxon>Apioideae</taxon>
        <taxon>apioid superclade</taxon>
        <taxon>Tordylieae</taxon>
        <taxon>Tordyliinae</taxon>
        <taxon>Heracleum</taxon>
    </lineage>
</organism>
<reference evidence="8" key="1">
    <citation type="submission" date="2023-02" db="EMBL/GenBank/DDBJ databases">
        <title>Genome of toxic invasive species Heracleum sosnowskyi carries increased number of genes despite the absence of recent whole-genome duplications.</title>
        <authorList>
            <person name="Schelkunov M."/>
            <person name="Shtratnikova V."/>
            <person name="Makarenko M."/>
            <person name="Klepikova A."/>
            <person name="Omelchenko D."/>
            <person name="Novikova G."/>
            <person name="Obukhova E."/>
            <person name="Bogdanov V."/>
            <person name="Penin A."/>
            <person name="Logacheva M."/>
        </authorList>
    </citation>
    <scope>NUCLEOTIDE SEQUENCE</scope>
    <source>
        <strain evidence="8">Hsosn_3</strain>
        <tissue evidence="8">Leaf</tissue>
    </source>
</reference>
<keyword evidence="9" id="KW-1185">Reference proteome</keyword>
<evidence type="ECO:0000256" key="2">
    <source>
        <dbReference type="ARBA" id="ARBA00022692"/>
    </source>
</evidence>
<dbReference type="PANTHER" id="PTHR10994:SF177">
    <property type="entry name" value="RETICULON-LIKE PROTEIN B15"/>
    <property type="match status" value="1"/>
</dbReference>
<dbReference type="PROSITE" id="PS50845">
    <property type="entry name" value="RETICULON"/>
    <property type="match status" value="1"/>
</dbReference>
<accession>A0AAD8IRZ0</accession>
<evidence type="ECO:0000313" key="8">
    <source>
        <dbReference type="EMBL" id="KAK1391057.1"/>
    </source>
</evidence>
<evidence type="ECO:0000256" key="5">
    <source>
        <dbReference type="ARBA" id="ARBA00023136"/>
    </source>
</evidence>
<evidence type="ECO:0000313" key="9">
    <source>
        <dbReference type="Proteomes" id="UP001237642"/>
    </source>
</evidence>
<comment type="caution">
    <text evidence="8">The sequence shown here is derived from an EMBL/GenBank/DDBJ whole genome shotgun (WGS) entry which is preliminary data.</text>
</comment>
<keyword evidence="5 6" id="KW-0472">Membrane</keyword>
<keyword evidence="3 6" id="KW-0256">Endoplasmic reticulum</keyword>
<keyword evidence="2 6" id="KW-0812">Transmembrane</keyword>
<evidence type="ECO:0000256" key="4">
    <source>
        <dbReference type="ARBA" id="ARBA00022989"/>
    </source>
</evidence>
<dbReference type="EMBL" id="JAUIZM010000004">
    <property type="protein sequence ID" value="KAK1391057.1"/>
    <property type="molecule type" value="Genomic_DNA"/>
</dbReference>
<keyword evidence="4 6" id="KW-1133">Transmembrane helix</keyword>
<evidence type="ECO:0000256" key="6">
    <source>
        <dbReference type="RuleBase" id="RU363132"/>
    </source>
</evidence>
<dbReference type="GO" id="GO:0005789">
    <property type="term" value="C:endoplasmic reticulum membrane"/>
    <property type="evidence" value="ECO:0007669"/>
    <property type="project" value="UniProtKB-SubCell"/>
</dbReference>
<feature type="domain" description="Reticulon" evidence="7">
    <location>
        <begin position="60"/>
        <end position="180"/>
    </location>
</feature>
<dbReference type="AlphaFoldDB" id="A0AAD8IRZ0"/>